<dbReference type="GO" id="GO:0005737">
    <property type="term" value="C:cytoplasm"/>
    <property type="evidence" value="ECO:0007669"/>
    <property type="project" value="TreeGrafter"/>
</dbReference>
<dbReference type="AlphaFoldDB" id="A0A0B2RDG2"/>
<dbReference type="PANTHER" id="PTHR19321">
    <property type="entry name" value="PROTEIN REGULATOR OF CYTOKINESIS 1 PRC1-RELATED"/>
    <property type="match status" value="1"/>
</dbReference>
<dbReference type="EMBL" id="KN652058">
    <property type="protein sequence ID" value="KHN29892.1"/>
    <property type="molecule type" value="Genomic_DNA"/>
</dbReference>
<dbReference type="Pfam" id="PF03999">
    <property type="entry name" value="MAP65_ASE1"/>
    <property type="match status" value="1"/>
</dbReference>
<reference evidence="5" key="1">
    <citation type="submission" date="2014-07" db="EMBL/GenBank/DDBJ databases">
        <title>Identification of a novel salt tolerance gene in wild soybean by whole-genome sequencing.</title>
        <authorList>
            <person name="Lam H.-M."/>
            <person name="Qi X."/>
            <person name="Li M.-W."/>
            <person name="Liu X."/>
            <person name="Xie M."/>
            <person name="Ni M."/>
            <person name="Xu X."/>
        </authorList>
    </citation>
    <scope>NUCLEOTIDE SEQUENCE [LARGE SCALE GENOMIC DNA]</scope>
    <source>
        <tissue evidence="5">Root</tissue>
    </source>
</reference>
<protein>
    <submittedName>
        <fullName evidence="5">65-kDa microtubule-associated protein 6</fullName>
    </submittedName>
</protein>
<keyword evidence="3" id="KW-0493">Microtubule</keyword>
<keyword evidence="4" id="KW-0206">Cytoskeleton</keyword>
<dbReference type="GO" id="GO:0008017">
    <property type="term" value="F:microtubule binding"/>
    <property type="evidence" value="ECO:0007669"/>
    <property type="project" value="InterPro"/>
</dbReference>
<keyword evidence="4" id="KW-0963">Cytoplasm</keyword>
<organism evidence="5">
    <name type="scientific">Glycine soja</name>
    <name type="common">Wild soybean</name>
    <dbReference type="NCBI Taxonomy" id="3848"/>
    <lineage>
        <taxon>Eukaryota</taxon>
        <taxon>Viridiplantae</taxon>
        <taxon>Streptophyta</taxon>
        <taxon>Embryophyta</taxon>
        <taxon>Tracheophyta</taxon>
        <taxon>Spermatophyta</taxon>
        <taxon>Magnoliopsida</taxon>
        <taxon>eudicotyledons</taxon>
        <taxon>Gunneridae</taxon>
        <taxon>Pentapetalae</taxon>
        <taxon>rosids</taxon>
        <taxon>fabids</taxon>
        <taxon>Fabales</taxon>
        <taxon>Fabaceae</taxon>
        <taxon>Papilionoideae</taxon>
        <taxon>50 kb inversion clade</taxon>
        <taxon>NPAAA clade</taxon>
        <taxon>indigoferoid/millettioid clade</taxon>
        <taxon>Phaseoleae</taxon>
        <taxon>Glycine</taxon>
        <taxon>Glycine subgen. Soja</taxon>
    </lineage>
</organism>
<dbReference type="InterPro" id="IPR007145">
    <property type="entry name" value="MAP65_Ase1_PRC1"/>
</dbReference>
<dbReference type="GO" id="GO:0005819">
    <property type="term" value="C:spindle"/>
    <property type="evidence" value="ECO:0007669"/>
    <property type="project" value="TreeGrafter"/>
</dbReference>
<comment type="subcellular location">
    <subcellularLocation>
        <location evidence="1">Cytoplasm</location>
        <location evidence="1">Cytoskeleton</location>
    </subcellularLocation>
</comment>
<evidence type="ECO:0000256" key="4">
    <source>
        <dbReference type="ARBA" id="ARBA00023212"/>
    </source>
</evidence>
<evidence type="ECO:0000256" key="3">
    <source>
        <dbReference type="ARBA" id="ARBA00022701"/>
    </source>
</evidence>
<gene>
    <name evidence="5" type="ORF">glysoja_039568</name>
</gene>
<dbReference type="GO" id="GO:0005874">
    <property type="term" value="C:microtubule"/>
    <property type="evidence" value="ECO:0007669"/>
    <property type="project" value="UniProtKB-KW"/>
</dbReference>
<dbReference type="GO" id="GO:0000226">
    <property type="term" value="P:microtubule cytoskeleton organization"/>
    <property type="evidence" value="ECO:0007669"/>
    <property type="project" value="InterPro"/>
</dbReference>
<name>A0A0B2RDG2_GLYSO</name>
<proteinExistence type="inferred from homology"/>
<evidence type="ECO:0000313" key="5">
    <source>
        <dbReference type="EMBL" id="KHN29892.1"/>
    </source>
</evidence>
<dbReference type="PANTHER" id="PTHR19321:SF0">
    <property type="entry name" value="65-KDA MICROTUBULE-ASSOCIATED PROTEIN 6"/>
    <property type="match status" value="1"/>
</dbReference>
<comment type="similarity">
    <text evidence="2">Belongs to the MAP65/ASE1 family.</text>
</comment>
<evidence type="ECO:0000256" key="1">
    <source>
        <dbReference type="ARBA" id="ARBA00004245"/>
    </source>
</evidence>
<accession>A0A0B2RDG2</accession>
<dbReference type="Proteomes" id="UP000053555">
    <property type="component" value="Unassembled WGS sequence"/>
</dbReference>
<evidence type="ECO:0000256" key="2">
    <source>
        <dbReference type="ARBA" id="ARBA00006187"/>
    </source>
</evidence>
<sequence>MKITSIVETSESEITERGVLSTEMIEKASAEVDRLAKLKASRMKELVFKKRSELEEICRLTHIEPDPSTVAEKASALIDSEEQIIKAKDEVLSRKEVTDRIDKLFATCEEENWLDKYNQVSQKLYFIICIAS</sequence>